<proteinExistence type="predicted"/>
<feature type="transmembrane region" description="Helical" evidence="1">
    <location>
        <begin position="21"/>
        <end position="41"/>
    </location>
</feature>
<dbReference type="AlphaFoldDB" id="A0A4R5TTP3"/>
<accession>A0A4R5TTP3</accession>
<keyword evidence="1" id="KW-0472">Membrane</keyword>
<keyword evidence="1" id="KW-1133">Transmembrane helix</keyword>
<gene>
    <name evidence="2" type="ORF">E2F46_08850</name>
</gene>
<dbReference type="Proteomes" id="UP000294796">
    <property type="component" value="Unassembled WGS sequence"/>
</dbReference>
<dbReference type="OrthoDB" id="796083at2"/>
<keyword evidence="1" id="KW-0812">Transmembrane</keyword>
<keyword evidence="3" id="KW-1185">Reference proteome</keyword>
<evidence type="ECO:0000313" key="2">
    <source>
        <dbReference type="EMBL" id="TDK24380.1"/>
    </source>
</evidence>
<dbReference type="EMBL" id="SMTF01000005">
    <property type="protein sequence ID" value="TDK24380.1"/>
    <property type="molecule type" value="Genomic_DNA"/>
</dbReference>
<evidence type="ECO:0000313" key="3">
    <source>
        <dbReference type="Proteomes" id="UP000294796"/>
    </source>
</evidence>
<name>A0A4R5TTP3_9GAMM</name>
<evidence type="ECO:0000256" key="1">
    <source>
        <dbReference type="SAM" id="Phobius"/>
    </source>
</evidence>
<sequence>MSEAVRTRPSAPRWKRRRVELLMQVSLVILGALLAFGFGQWKEQRDEQARARVALESIRSELRTNRDEVERARRYHAVLADRFEQLEQRGAAQPGWDDFPQGLLSPARVVSTAWQSAMTTGVAAQWPYEELLALSSIYETQASYARLSDALLASTYQDLMRNGPRRLLDGYANFVPLQRDFSGKESELVAAYDRVLAAIAN</sequence>
<dbReference type="RefSeq" id="WP_133321712.1">
    <property type="nucleotide sequence ID" value="NZ_SMTF01000005.1"/>
</dbReference>
<comment type="caution">
    <text evidence="2">The sequence shown here is derived from an EMBL/GenBank/DDBJ whole genome shotgun (WGS) entry which is preliminary data.</text>
</comment>
<organism evidence="2 3">
    <name type="scientific">Luteimonas aestuarii</name>
    <dbReference type="NCBI Taxonomy" id="453837"/>
    <lineage>
        <taxon>Bacteria</taxon>
        <taxon>Pseudomonadati</taxon>
        <taxon>Pseudomonadota</taxon>
        <taxon>Gammaproteobacteria</taxon>
        <taxon>Lysobacterales</taxon>
        <taxon>Lysobacteraceae</taxon>
        <taxon>Luteimonas</taxon>
    </lineage>
</organism>
<protein>
    <submittedName>
        <fullName evidence="2">Uncharacterized protein</fullName>
    </submittedName>
</protein>
<reference evidence="2 3" key="1">
    <citation type="submission" date="2019-03" db="EMBL/GenBank/DDBJ databases">
        <title>Luteimonas zhaokaii sp.nov., isolated from the rectal contents of Plateau pika in Yushu, Qinghai Province, China.</title>
        <authorList>
            <person name="Zhang G."/>
        </authorList>
    </citation>
    <scope>NUCLEOTIDE SEQUENCE [LARGE SCALE GENOMIC DNA]</scope>
    <source>
        <strain evidence="2 3">B9</strain>
    </source>
</reference>